<dbReference type="HAMAP" id="MF_00600">
    <property type="entry name" value="CH60"/>
    <property type="match status" value="1"/>
</dbReference>
<dbReference type="Pfam" id="PF00118">
    <property type="entry name" value="Cpn60_TCP1"/>
    <property type="match status" value="1"/>
</dbReference>
<keyword evidence="8" id="KW-1185">Reference proteome</keyword>
<gene>
    <name evidence="7" type="ORF">NCGR_LOCUS32653</name>
</gene>
<dbReference type="EMBL" id="CAJGYO010000007">
    <property type="protein sequence ID" value="CAD6248527.1"/>
    <property type="molecule type" value="Genomic_DNA"/>
</dbReference>
<dbReference type="NCBIfam" id="NF009488">
    <property type="entry name" value="PRK12850.1"/>
    <property type="match status" value="1"/>
</dbReference>
<dbReference type="InterPro" id="IPR027413">
    <property type="entry name" value="GROEL-like_equatorial_sf"/>
</dbReference>
<feature type="coiled-coil region" evidence="6">
    <location>
        <begin position="387"/>
        <end position="414"/>
    </location>
</feature>
<dbReference type="SUPFAM" id="SSF52029">
    <property type="entry name" value="GroEL apical domain-like"/>
    <property type="match status" value="1"/>
</dbReference>
<reference evidence="7" key="1">
    <citation type="submission" date="2020-10" db="EMBL/GenBank/DDBJ databases">
        <authorList>
            <person name="Han B."/>
            <person name="Lu T."/>
            <person name="Zhao Q."/>
            <person name="Huang X."/>
            <person name="Zhao Y."/>
        </authorList>
    </citation>
    <scope>NUCLEOTIDE SEQUENCE</scope>
</reference>
<dbReference type="Proteomes" id="UP000604825">
    <property type="component" value="Unassembled WGS sequence"/>
</dbReference>
<sequence>MASAFGTASTCGIKPAPAGVALAAPKKHLSLVSTSLVSLPRKVRPQRKCSFRVNAAKELHFNKDGSAIRKLQNGVNKLADLVGVTLGPKGRNVVLESKYGSPKIVNDGVTVAKEVELEDPVENIGAKLVRQAAAKTNDLAGDGTTTSVVLAQGMITEGVKLLVQITRGIEKTAKALVSELQKMSKEVEDSELADVAVVSAGNNYEIGNMIAEAMKKVGRQGVVTLEEGKSAENNLYVVEGMQFDRGYISPYFVTDSEKMTVEYENCKLLLVDKKINNARDLIAILEDAIRSGYPILIVAEDIEQEALATLVVNRLRGALKIAVIKAPGFGERKSQYLDDIATLTGGTVIREEVGLSLDKADNQVLGTAAKVVVTKDSTTIVGLGTTQEEVNKRVTQIKNQIEATEQEYEKEKLNERIAKLSGGVAVIQVGAQTETELKGKKLRVEDALNATKAAVEEGIVVGGGCTLLRLASKVDAIIETLENDEQKLGSKVGAEIVWKSLSYPLKLIAKNAGVNGSVVTEKVLANENFRYGYNAATGKYEDLMAAGIIDPTKVVRCCLEHAASVAKTFITSDAVVVDIKEPEQAPAPANPMGGGSGFGF</sequence>
<keyword evidence="3" id="KW-0067">ATP-binding</keyword>
<proteinExistence type="inferred from homology"/>
<dbReference type="NCBIfam" id="NF009489">
    <property type="entry name" value="PRK12851.1"/>
    <property type="match status" value="1"/>
</dbReference>
<dbReference type="Gene3D" id="1.10.560.10">
    <property type="entry name" value="GroEL-like equatorial domain"/>
    <property type="match status" value="1"/>
</dbReference>
<keyword evidence="6" id="KW-0175">Coiled coil</keyword>
<evidence type="ECO:0000256" key="5">
    <source>
        <dbReference type="RuleBase" id="RU000418"/>
    </source>
</evidence>
<evidence type="ECO:0000256" key="4">
    <source>
        <dbReference type="ARBA" id="ARBA00023186"/>
    </source>
</evidence>
<keyword evidence="4" id="KW-0143">Chaperone</keyword>
<dbReference type="PRINTS" id="PR00298">
    <property type="entry name" value="CHAPERONIN60"/>
</dbReference>
<comment type="caution">
    <text evidence="7">The sequence shown here is derived from an EMBL/GenBank/DDBJ whole genome shotgun (WGS) entry which is preliminary data.</text>
</comment>
<dbReference type="Gene3D" id="3.50.7.10">
    <property type="entry name" value="GroEL"/>
    <property type="match status" value="1"/>
</dbReference>
<dbReference type="AlphaFoldDB" id="A0A811PRE1"/>
<dbReference type="CDD" id="cd03344">
    <property type="entry name" value="GroEL"/>
    <property type="match status" value="1"/>
</dbReference>
<organism evidence="7 8">
    <name type="scientific">Miscanthus lutarioriparius</name>
    <dbReference type="NCBI Taxonomy" id="422564"/>
    <lineage>
        <taxon>Eukaryota</taxon>
        <taxon>Viridiplantae</taxon>
        <taxon>Streptophyta</taxon>
        <taxon>Embryophyta</taxon>
        <taxon>Tracheophyta</taxon>
        <taxon>Spermatophyta</taxon>
        <taxon>Magnoliopsida</taxon>
        <taxon>Liliopsida</taxon>
        <taxon>Poales</taxon>
        <taxon>Poaceae</taxon>
        <taxon>PACMAD clade</taxon>
        <taxon>Panicoideae</taxon>
        <taxon>Andropogonodae</taxon>
        <taxon>Andropogoneae</taxon>
        <taxon>Saccharinae</taxon>
        <taxon>Miscanthus</taxon>
    </lineage>
</organism>
<evidence type="ECO:0000256" key="6">
    <source>
        <dbReference type="SAM" id="Coils"/>
    </source>
</evidence>
<evidence type="ECO:0000313" key="8">
    <source>
        <dbReference type="Proteomes" id="UP000604825"/>
    </source>
</evidence>
<comment type="similarity">
    <text evidence="1 5">Belongs to the chaperonin (HSP60) family.</text>
</comment>
<dbReference type="InterPro" id="IPR027409">
    <property type="entry name" value="GroEL-like_apical_dom_sf"/>
</dbReference>
<dbReference type="GO" id="GO:0005524">
    <property type="term" value="F:ATP binding"/>
    <property type="evidence" value="ECO:0007669"/>
    <property type="project" value="UniProtKB-KW"/>
</dbReference>
<dbReference type="SUPFAM" id="SSF54849">
    <property type="entry name" value="GroEL-intermediate domain like"/>
    <property type="match status" value="1"/>
</dbReference>
<dbReference type="OrthoDB" id="1733909at2759"/>
<protein>
    <recommendedName>
        <fullName evidence="9">RuBisCO large subunit-binding protein subunit beta, chloroplastic</fullName>
    </recommendedName>
</protein>
<evidence type="ECO:0000256" key="3">
    <source>
        <dbReference type="ARBA" id="ARBA00022840"/>
    </source>
</evidence>
<dbReference type="GO" id="GO:0140662">
    <property type="term" value="F:ATP-dependent protein folding chaperone"/>
    <property type="evidence" value="ECO:0007669"/>
    <property type="project" value="InterPro"/>
</dbReference>
<dbReference type="NCBIfam" id="NF000592">
    <property type="entry name" value="PRK00013.1"/>
    <property type="match status" value="1"/>
</dbReference>
<dbReference type="NCBIfam" id="TIGR02348">
    <property type="entry name" value="GroEL"/>
    <property type="match status" value="1"/>
</dbReference>
<evidence type="ECO:0000313" key="7">
    <source>
        <dbReference type="EMBL" id="CAD6248527.1"/>
    </source>
</evidence>
<evidence type="ECO:0000256" key="1">
    <source>
        <dbReference type="ARBA" id="ARBA00006607"/>
    </source>
</evidence>
<accession>A0A811PRE1</accession>
<dbReference type="PANTHER" id="PTHR45633">
    <property type="entry name" value="60 KDA HEAT SHOCK PROTEIN, MITOCHONDRIAL"/>
    <property type="match status" value="1"/>
</dbReference>
<dbReference type="NCBIfam" id="NF009487">
    <property type="entry name" value="PRK12849.1"/>
    <property type="match status" value="1"/>
</dbReference>
<dbReference type="GO" id="GO:0042026">
    <property type="term" value="P:protein refolding"/>
    <property type="evidence" value="ECO:0007669"/>
    <property type="project" value="InterPro"/>
</dbReference>
<dbReference type="PROSITE" id="PS00296">
    <property type="entry name" value="CHAPERONINS_CPN60"/>
    <property type="match status" value="1"/>
</dbReference>
<dbReference type="InterPro" id="IPR001844">
    <property type="entry name" value="Cpn60/GroEL"/>
</dbReference>
<name>A0A811PRE1_9POAL</name>
<dbReference type="FunFam" id="3.50.7.10:FF:000001">
    <property type="entry name" value="60 kDa chaperonin"/>
    <property type="match status" value="1"/>
</dbReference>
<dbReference type="InterPro" id="IPR002423">
    <property type="entry name" value="Cpn60/GroEL/TCP-1"/>
</dbReference>
<keyword evidence="2" id="KW-0547">Nucleotide-binding</keyword>
<evidence type="ECO:0008006" key="9">
    <source>
        <dbReference type="Google" id="ProtNLM"/>
    </source>
</evidence>
<evidence type="ECO:0000256" key="2">
    <source>
        <dbReference type="ARBA" id="ARBA00022741"/>
    </source>
</evidence>
<dbReference type="InterPro" id="IPR027410">
    <property type="entry name" value="TCP-1-like_intermed_sf"/>
</dbReference>
<dbReference type="SUPFAM" id="SSF48592">
    <property type="entry name" value="GroEL equatorial domain-like"/>
    <property type="match status" value="1"/>
</dbReference>
<dbReference type="Gene3D" id="3.30.260.10">
    <property type="entry name" value="TCP-1-like chaperonin intermediate domain"/>
    <property type="match status" value="1"/>
</dbReference>
<dbReference type="InterPro" id="IPR018370">
    <property type="entry name" value="Chaperonin_Cpn60_CS"/>
</dbReference>